<dbReference type="Pfam" id="PF01343">
    <property type="entry name" value="Peptidase_S49"/>
    <property type="match status" value="1"/>
</dbReference>
<protein>
    <submittedName>
        <fullName evidence="6">S49 family peptidase</fullName>
    </submittedName>
</protein>
<dbReference type="CDD" id="cd07023">
    <property type="entry name" value="S49_Sppa_N_C"/>
    <property type="match status" value="1"/>
</dbReference>
<evidence type="ECO:0000256" key="1">
    <source>
        <dbReference type="ARBA" id="ARBA00008683"/>
    </source>
</evidence>
<dbReference type="InterPro" id="IPR047272">
    <property type="entry name" value="S49_SppA_C"/>
</dbReference>
<dbReference type="InterPro" id="IPR029045">
    <property type="entry name" value="ClpP/crotonase-like_dom_sf"/>
</dbReference>
<dbReference type="SUPFAM" id="SSF52096">
    <property type="entry name" value="ClpP/crotonase"/>
    <property type="match status" value="1"/>
</dbReference>
<dbReference type="RefSeq" id="WP_077083951.1">
    <property type="nucleotide sequence ID" value="NZ_CP116614.1"/>
</dbReference>
<dbReference type="AlphaFoldDB" id="A0AAF0BES2"/>
<accession>A0AAF0BES2</accession>
<reference evidence="6" key="1">
    <citation type="submission" date="2023-01" db="EMBL/GenBank/DDBJ databases">
        <title>Phages are important unrecognized players in the ecology of the oral pathogen Porphyromonas gingivalis.</title>
        <authorList>
            <person name="Matrishin C.B."/>
            <person name="Kauffman K.M."/>
        </authorList>
    </citation>
    <scope>NUCLEOTIDE SEQUENCE</scope>
    <source>
        <strain evidence="6">ATCC 49417</strain>
    </source>
</reference>
<feature type="domain" description="Peptidase S49" evidence="5">
    <location>
        <begin position="147"/>
        <end position="295"/>
    </location>
</feature>
<name>A0AAF0BES2_PORGN</name>
<evidence type="ECO:0000256" key="4">
    <source>
        <dbReference type="ARBA" id="ARBA00022825"/>
    </source>
</evidence>
<dbReference type="Proteomes" id="UP001179501">
    <property type="component" value="Chromosome"/>
</dbReference>
<dbReference type="EMBL" id="CP116614">
    <property type="protein sequence ID" value="WCG02166.1"/>
    <property type="molecule type" value="Genomic_DNA"/>
</dbReference>
<dbReference type="PANTHER" id="PTHR42987">
    <property type="entry name" value="PEPTIDASE S49"/>
    <property type="match status" value="1"/>
</dbReference>
<dbReference type="PANTHER" id="PTHR42987:SF4">
    <property type="entry name" value="PROTEASE SOHB-RELATED"/>
    <property type="match status" value="1"/>
</dbReference>
<dbReference type="GO" id="GO:0008236">
    <property type="term" value="F:serine-type peptidase activity"/>
    <property type="evidence" value="ECO:0007669"/>
    <property type="project" value="UniProtKB-KW"/>
</dbReference>
<dbReference type="GO" id="GO:0006508">
    <property type="term" value="P:proteolysis"/>
    <property type="evidence" value="ECO:0007669"/>
    <property type="project" value="UniProtKB-KW"/>
</dbReference>
<evidence type="ECO:0000256" key="3">
    <source>
        <dbReference type="ARBA" id="ARBA00022801"/>
    </source>
</evidence>
<keyword evidence="2" id="KW-0645">Protease</keyword>
<gene>
    <name evidence="6" type="ORF">NY151_05620</name>
</gene>
<evidence type="ECO:0000256" key="2">
    <source>
        <dbReference type="ARBA" id="ARBA00022670"/>
    </source>
</evidence>
<sequence>MSILNLKEISKESLDLVFNPSGWLIDVSEFYKAVADIIIPRSEYSYTEECKKKADAIAKEINGISLVSGTDLSSSDVPEGSLAYYRVAGLVRADYPWDWYFSSKRMEKELRSAEANPNIAAHFIHISSGGGEAWYLDRLFATLSSLDKPIFAHVEKVCASAAYYIGCTAQRITVETPNCTIGSIGVMCQFTNMKGLYEKLGIKDVQLYADGSDLKNKKILDALYNEKPEEFIKKELNPLRDQFVNAVRSARPSLAELKDDHPALRGEDYRAEEALQVGLVDEILSLEDALSQAHKGGQEYLNTISARNKALTFLPR</sequence>
<organism evidence="6 7">
    <name type="scientific">Porphyromonas gingivalis</name>
    <name type="common">Bacteroides gingivalis</name>
    <dbReference type="NCBI Taxonomy" id="837"/>
    <lineage>
        <taxon>Bacteria</taxon>
        <taxon>Pseudomonadati</taxon>
        <taxon>Bacteroidota</taxon>
        <taxon>Bacteroidia</taxon>
        <taxon>Bacteroidales</taxon>
        <taxon>Porphyromonadaceae</taxon>
        <taxon>Porphyromonas</taxon>
    </lineage>
</organism>
<keyword evidence="3" id="KW-0378">Hydrolase</keyword>
<proteinExistence type="inferred from homology"/>
<evidence type="ECO:0000313" key="6">
    <source>
        <dbReference type="EMBL" id="WCG02166.1"/>
    </source>
</evidence>
<comment type="similarity">
    <text evidence="1">Belongs to the peptidase S49 family.</text>
</comment>
<dbReference type="Gene3D" id="3.90.226.10">
    <property type="entry name" value="2-enoyl-CoA Hydratase, Chain A, domain 1"/>
    <property type="match status" value="1"/>
</dbReference>
<keyword evidence="4" id="KW-0720">Serine protease</keyword>
<dbReference type="InterPro" id="IPR002142">
    <property type="entry name" value="Peptidase_S49"/>
</dbReference>
<evidence type="ECO:0000259" key="5">
    <source>
        <dbReference type="Pfam" id="PF01343"/>
    </source>
</evidence>
<evidence type="ECO:0000313" key="7">
    <source>
        <dbReference type="Proteomes" id="UP001179501"/>
    </source>
</evidence>
<dbReference type="Gene3D" id="6.20.330.10">
    <property type="match status" value="1"/>
</dbReference>